<gene>
    <name evidence="1" type="ORF">OGAPHI_003342</name>
</gene>
<organism evidence="1 2">
    <name type="scientific">Ogataea philodendri</name>
    <dbReference type="NCBI Taxonomy" id="1378263"/>
    <lineage>
        <taxon>Eukaryota</taxon>
        <taxon>Fungi</taxon>
        <taxon>Dikarya</taxon>
        <taxon>Ascomycota</taxon>
        <taxon>Saccharomycotina</taxon>
        <taxon>Pichiomycetes</taxon>
        <taxon>Pichiales</taxon>
        <taxon>Pichiaceae</taxon>
        <taxon>Ogataea</taxon>
    </lineage>
</organism>
<reference evidence="1" key="2">
    <citation type="submission" date="2021-01" db="EMBL/GenBank/DDBJ databases">
        <authorList>
            <person name="Schikora-Tamarit M.A."/>
        </authorList>
    </citation>
    <scope>NUCLEOTIDE SEQUENCE</scope>
    <source>
        <strain evidence="1">CBS6075</strain>
    </source>
</reference>
<dbReference type="GeneID" id="70235309"/>
<sequence length="267" mass="29371">MTVCLSCSWDEDESLNDLSKIGTSRASAGSVTSATNVTEESDLIQFGTFCGLASVSVIKSNGVDESGLQQVCWGLLHDLVDELQGSHLRLPFGAGLEVFQQHREQNRRVCLNRKHAKKRVDRRLSGPFDGVFLIGQEVKSGSKQVNKVGLERSLSCELSGQSLQQNHAGLSNQCWVLLFRQGQQNLLDVPLGNGAGTRVGNHVGNLVAVVSDLRQLGCCLQVIKDVRDGGDLQFLERGIERRQRRRGLHGSGLWGVEARRHLRHVRV</sequence>
<keyword evidence="2" id="KW-1185">Reference proteome</keyword>
<dbReference type="Proteomes" id="UP000769157">
    <property type="component" value="Unassembled WGS sequence"/>
</dbReference>
<name>A0A9P8P7U3_9ASCO</name>
<protein>
    <submittedName>
        <fullName evidence="1">Uncharacterized protein</fullName>
    </submittedName>
</protein>
<dbReference type="AlphaFoldDB" id="A0A9P8P7U3"/>
<dbReference type="EMBL" id="JAEUBE010000199">
    <property type="protein sequence ID" value="KAH3666892.1"/>
    <property type="molecule type" value="Genomic_DNA"/>
</dbReference>
<evidence type="ECO:0000313" key="2">
    <source>
        <dbReference type="Proteomes" id="UP000769157"/>
    </source>
</evidence>
<accession>A0A9P8P7U3</accession>
<comment type="caution">
    <text evidence="1">The sequence shown here is derived from an EMBL/GenBank/DDBJ whole genome shotgun (WGS) entry which is preliminary data.</text>
</comment>
<evidence type="ECO:0000313" key="1">
    <source>
        <dbReference type="EMBL" id="KAH3666892.1"/>
    </source>
</evidence>
<reference evidence="1" key="1">
    <citation type="journal article" date="2021" name="Open Biol.">
        <title>Shared evolutionary footprints suggest mitochondrial oxidative damage underlies multiple complex I losses in fungi.</title>
        <authorList>
            <person name="Schikora-Tamarit M.A."/>
            <person name="Marcet-Houben M."/>
            <person name="Nosek J."/>
            <person name="Gabaldon T."/>
        </authorList>
    </citation>
    <scope>NUCLEOTIDE SEQUENCE</scope>
    <source>
        <strain evidence="1">CBS6075</strain>
    </source>
</reference>
<dbReference type="RefSeq" id="XP_046061848.1">
    <property type="nucleotide sequence ID" value="XM_046204308.1"/>
</dbReference>
<proteinExistence type="predicted"/>